<dbReference type="GO" id="GO:0006367">
    <property type="term" value="P:transcription initiation at RNA polymerase II promoter"/>
    <property type="evidence" value="ECO:0007669"/>
    <property type="project" value="TreeGrafter"/>
</dbReference>
<dbReference type="FunFam" id="2.20.25.10:FF:000009">
    <property type="entry name" value="DNA-directed RNA polymerase subunit"/>
    <property type="match status" value="1"/>
</dbReference>
<dbReference type="SMART" id="SM00661">
    <property type="entry name" value="RPOL9"/>
    <property type="match status" value="1"/>
</dbReference>
<evidence type="ECO:0000256" key="4">
    <source>
        <dbReference type="ARBA" id="ARBA00022833"/>
    </source>
</evidence>
<keyword evidence="6" id="KW-0539">Nucleus</keyword>
<dbReference type="CDD" id="cd10508">
    <property type="entry name" value="Zn-ribbon_RPB9"/>
    <property type="match status" value="1"/>
</dbReference>
<evidence type="ECO:0000256" key="3">
    <source>
        <dbReference type="ARBA" id="ARBA00022723"/>
    </source>
</evidence>
<dbReference type="GO" id="GO:0005665">
    <property type="term" value="C:RNA polymerase II, core complex"/>
    <property type="evidence" value="ECO:0007669"/>
    <property type="project" value="Ensembl"/>
</dbReference>
<reference evidence="8" key="2">
    <citation type="submission" date="2025-05" db="UniProtKB">
        <authorList>
            <consortium name="Ensembl"/>
        </authorList>
    </citation>
    <scope>IDENTIFICATION</scope>
</reference>
<reference evidence="9 10" key="1">
    <citation type="submission" date="2018-11" db="EMBL/GenBank/DDBJ databases">
        <title>Haplotype-resolved cattle genomes.</title>
        <authorList>
            <person name="Low W.Y."/>
            <person name="Tearle R."/>
            <person name="Bickhart D.M."/>
            <person name="Rosen B.D."/>
            <person name="Koren S."/>
            <person name="Rhie A."/>
            <person name="Hiendleder S."/>
            <person name="Phillippy A.M."/>
            <person name="Smith T.P.L."/>
            <person name="Williams J.L."/>
        </authorList>
    </citation>
    <scope>NUCLEOTIDE SEQUENCE [LARGE SCALE GENOMIC DNA]</scope>
</reference>
<dbReference type="GO" id="GO:0003899">
    <property type="term" value="F:DNA-directed RNA polymerase activity"/>
    <property type="evidence" value="ECO:0007669"/>
    <property type="project" value="InterPro"/>
</dbReference>
<dbReference type="Ensembl" id="ENSBIXT00005008776.1">
    <property type="protein sequence ID" value="ENSBIXP00005030137.1"/>
    <property type="gene ID" value="ENSBIXG00005010184.1"/>
</dbReference>
<keyword evidence="3" id="KW-0479">Metal-binding</keyword>
<dbReference type="PROSITE" id="PS01030">
    <property type="entry name" value="RNA_POL_M_15KD"/>
    <property type="match status" value="1"/>
</dbReference>
<evidence type="ECO:0000313" key="8">
    <source>
        <dbReference type="Ensembl" id="ENSBIXP00000033292.1"/>
    </source>
</evidence>
<dbReference type="PANTHER" id="PTHR11239">
    <property type="entry name" value="DNA-DIRECTED RNA POLYMERASE"/>
    <property type="match status" value="1"/>
</dbReference>
<sequence>MEPDGTYEPGFVGIRFCQECNNMLYPKEDKENRILLYACRNCDYQQEADNSCIYVNKITHEVDELTQIIADVSQDPTLPRTEDHPCQKCGHKEAVFFQSHSARAEVSGASKTFWVILVWSFPGSGDTYTGEDPALPGILRWTFSSEESPLLSVLLG</sequence>
<dbReference type="STRING" id="30522.A0A4W2EJE4"/>
<dbReference type="GO" id="GO:0001193">
    <property type="term" value="P:maintenance of transcriptional fidelity during transcription elongation by RNA polymerase II"/>
    <property type="evidence" value="ECO:0007669"/>
    <property type="project" value="TreeGrafter"/>
</dbReference>
<dbReference type="InterPro" id="IPR034012">
    <property type="entry name" value="Zn_ribbon_RPB9_C"/>
</dbReference>
<evidence type="ECO:0000256" key="1">
    <source>
        <dbReference type="ARBA" id="ARBA00008925"/>
    </source>
</evidence>
<keyword evidence="5" id="KW-0804">Transcription</keyword>
<dbReference type="Gene3D" id="2.20.25.10">
    <property type="match status" value="2"/>
</dbReference>
<dbReference type="Ensembl" id="ENSBIXT00000019496.1">
    <property type="protein sequence ID" value="ENSBIXP00000033292.1"/>
    <property type="gene ID" value="ENSBIXG00000002448.1"/>
</dbReference>
<dbReference type="Proteomes" id="UP000314981">
    <property type="component" value="Chromosome 18"/>
</dbReference>
<dbReference type="Proteomes" id="UP000429181">
    <property type="component" value="Chromosome 18"/>
</dbReference>
<evidence type="ECO:0000313" key="10">
    <source>
        <dbReference type="Proteomes" id="UP000429181"/>
    </source>
</evidence>
<dbReference type="PANTHER" id="PTHR11239:SF1">
    <property type="entry name" value="DNA-DIRECTED RNA POLYMERASE II SUBUNIT RPB9"/>
    <property type="match status" value="1"/>
</dbReference>
<accession>A0A4W2EJE4</accession>
<dbReference type="AlphaFoldDB" id="A0A4W2EJE4"/>
<dbReference type="SUPFAM" id="SSF57783">
    <property type="entry name" value="Zinc beta-ribbon"/>
    <property type="match status" value="2"/>
</dbReference>
<gene>
    <name evidence="8" type="primary">POLR2I</name>
</gene>
<name>A0A4W2EJE4_BOBOX</name>
<feature type="domain" description="DNA-directed RNA polymerase II subunit RPB9-like zinc ribbon" evidence="7">
    <location>
        <begin position="15"/>
        <end position="68"/>
    </location>
</feature>
<dbReference type="Pfam" id="PF02150">
    <property type="entry name" value="Zn_ribbon_RPB9"/>
    <property type="match status" value="1"/>
</dbReference>
<protein>
    <submittedName>
        <fullName evidence="8">RNA polymerase II subunit I</fullName>
    </submittedName>
</protein>
<evidence type="ECO:0000256" key="2">
    <source>
        <dbReference type="ARBA" id="ARBA00022478"/>
    </source>
</evidence>
<dbReference type="GO" id="GO:0046872">
    <property type="term" value="F:metal ion binding"/>
    <property type="evidence" value="ECO:0007669"/>
    <property type="project" value="UniProtKB-KW"/>
</dbReference>
<proteinExistence type="inferred from homology"/>
<evidence type="ECO:0000256" key="5">
    <source>
        <dbReference type="ARBA" id="ARBA00023163"/>
    </source>
</evidence>
<dbReference type="InterPro" id="IPR012164">
    <property type="entry name" value="Rpa12/Rpb9/Rpc10/TFS"/>
</dbReference>
<evidence type="ECO:0000313" key="9">
    <source>
        <dbReference type="Proteomes" id="UP000314981"/>
    </source>
</evidence>
<organism evidence="8 9">
    <name type="scientific">Bos indicus x Bos taurus</name>
    <name type="common">Hybrid cattle</name>
    <dbReference type="NCBI Taxonomy" id="30522"/>
    <lineage>
        <taxon>Eukaryota</taxon>
        <taxon>Metazoa</taxon>
        <taxon>Chordata</taxon>
        <taxon>Craniata</taxon>
        <taxon>Vertebrata</taxon>
        <taxon>Euteleostomi</taxon>
        <taxon>Mammalia</taxon>
        <taxon>Eutheria</taxon>
        <taxon>Laurasiatheria</taxon>
        <taxon>Artiodactyla</taxon>
        <taxon>Ruminantia</taxon>
        <taxon>Pecora</taxon>
        <taxon>Bovidae</taxon>
        <taxon>Bovinae</taxon>
        <taxon>Bos</taxon>
    </lineage>
</organism>
<evidence type="ECO:0000259" key="7">
    <source>
        <dbReference type="SMART" id="SM00661"/>
    </source>
</evidence>
<dbReference type="GO" id="GO:0006283">
    <property type="term" value="P:transcription-coupled nucleotide-excision repair"/>
    <property type="evidence" value="ECO:0007669"/>
    <property type="project" value="TreeGrafter"/>
</dbReference>
<keyword evidence="4" id="KW-0862">Zinc</keyword>
<dbReference type="InterPro" id="IPR001529">
    <property type="entry name" value="Zn_ribbon_RPB9"/>
</dbReference>
<comment type="similarity">
    <text evidence="1">Belongs to the archaeal RpoM/eukaryotic RPA12/RPB9/RPC11 RNA polymerase family.</text>
</comment>
<keyword evidence="9" id="KW-1185">Reference proteome</keyword>
<dbReference type="GeneTree" id="ENSGT00550000075063"/>
<dbReference type="InterPro" id="IPR019761">
    <property type="entry name" value="DNA-dir_RNA_pol-M_15_CS"/>
</dbReference>
<evidence type="ECO:0000256" key="6">
    <source>
        <dbReference type="ARBA" id="ARBA00023242"/>
    </source>
</evidence>
<keyword evidence="2" id="KW-0240">DNA-directed RNA polymerase</keyword>